<dbReference type="RefSeq" id="WP_117729035.1">
    <property type="nucleotide sequence ID" value="NZ_CP027116.1"/>
</dbReference>
<reference evidence="1 2" key="1">
    <citation type="submission" date="2018-02" db="EMBL/GenBank/DDBJ databases">
        <title>The complete genome of two Bacillus pumilus strains from Cuatro Cienegas, Coahuila, Mexico.</title>
        <authorList>
            <person name="Zarza E."/>
            <person name="Alcaraz L.D."/>
            <person name="Aguilar-Salinas B."/>
            <person name="Islas A."/>
            <person name="Olmedo-Alvarez G."/>
        </authorList>
    </citation>
    <scope>NUCLEOTIDE SEQUENCE [LARGE SCALE GENOMIC DNA]</scope>
    <source>
        <strain evidence="1 2">145</strain>
    </source>
</reference>
<dbReference type="EMBL" id="CP027116">
    <property type="protein sequence ID" value="AVM22852.1"/>
    <property type="molecule type" value="Genomic_DNA"/>
</dbReference>
<sequence>MEHEKLRILNDQHEKIGVAARSDIHAQGLWHETFHVWLLKEEQGVAGLYRARLLDAQQLFTGISERIEIEGFEVRADGERREESKKVGIHDFVLHEPAYYQHLFQEINQILSK</sequence>
<dbReference type="Proteomes" id="UP000264960">
    <property type="component" value="Chromosome"/>
</dbReference>
<proteinExistence type="predicted"/>
<evidence type="ECO:0000313" key="1">
    <source>
        <dbReference type="EMBL" id="AVM22852.1"/>
    </source>
</evidence>
<name>A0AAD0HKA4_BACPU</name>
<organism evidence="1 2">
    <name type="scientific">Bacillus pumilus</name>
    <name type="common">Bacillus mesentericus</name>
    <dbReference type="NCBI Taxonomy" id="1408"/>
    <lineage>
        <taxon>Bacteria</taxon>
        <taxon>Bacillati</taxon>
        <taxon>Bacillota</taxon>
        <taxon>Bacilli</taxon>
        <taxon>Bacillales</taxon>
        <taxon>Bacillaceae</taxon>
        <taxon>Bacillus</taxon>
    </lineage>
</organism>
<accession>A0AAD0HKA4</accession>
<evidence type="ECO:0000313" key="2">
    <source>
        <dbReference type="Proteomes" id="UP000264960"/>
    </source>
</evidence>
<gene>
    <name evidence="1" type="ORF">C5695_02970</name>
</gene>
<dbReference type="AlphaFoldDB" id="A0AAD0HKA4"/>
<dbReference type="Gene3D" id="3.90.79.10">
    <property type="entry name" value="Nucleoside Triphosphate Pyrophosphohydrolase"/>
    <property type="match status" value="1"/>
</dbReference>
<protein>
    <submittedName>
        <fullName evidence="1">Uncharacterized protein</fullName>
    </submittedName>
</protein>